<name>A0A832RS70_9EURY</name>
<proteinExistence type="predicted"/>
<organism evidence="1 2">
    <name type="scientific">Methermicoccus shengliensis</name>
    <dbReference type="NCBI Taxonomy" id="660064"/>
    <lineage>
        <taxon>Archaea</taxon>
        <taxon>Methanobacteriati</taxon>
        <taxon>Methanobacteriota</taxon>
        <taxon>Stenosarchaea group</taxon>
        <taxon>Methanomicrobia</taxon>
        <taxon>Methanosarcinales</taxon>
        <taxon>Methermicoccaceae</taxon>
        <taxon>Methermicoccus</taxon>
    </lineage>
</organism>
<dbReference type="EMBL" id="DUIH01000009">
    <property type="protein sequence ID" value="HIH69298.1"/>
    <property type="molecule type" value="Genomic_DNA"/>
</dbReference>
<sequence>MALVIMMVLFAAGCVEEQPAQKSELAGLLPQSNLPEGLTLMAVLTPQSSVNSTQDVLVEMGNASIPRVVDSVEGVYGTAGSYDVNVYIVQLASAQDAERAYIHYINQSRFKQRLPDDMERFGVWITHGKQLTEIRELAADGGIRYIYAWHSNELLFIVKGNDDVQQTRELTSLVLDATTSKSSM</sequence>
<dbReference type="Proteomes" id="UP000600363">
    <property type="component" value="Unassembled WGS sequence"/>
</dbReference>
<evidence type="ECO:0000313" key="1">
    <source>
        <dbReference type="EMBL" id="HIH69298.1"/>
    </source>
</evidence>
<accession>A0A832RS70</accession>
<evidence type="ECO:0000313" key="2">
    <source>
        <dbReference type="Proteomes" id="UP000600363"/>
    </source>
</evidence>
<reference evidence="1" key="1">
    <citation type="journal article" date="2020" name="bioRxiv">
        <title>A rank-normalized archaeal taxonomy based on genome phylogeny resolves widespread incomplete and uneven classifications.</title>
        <authorList>
            <person name="Rinke C."/>
            <person name="Chuvochina M."/>
            <person name="Mussig A.J."/>
            <person name="Chaumeil P.-A."/>
            <person name="Waite D.W."/>
            <person name="Whitman W.B."/>
            <person name="Parks D.H."/>
            <person name="Hugenholtz P."/>
        </authorList>
    </citation>
    <scope>NUCLEOTIDE SEQUENCE</scope>
    <source>
        <strain evidence="1">UBA12518</strain>
    </source>
</reference>
<comment type="caution">
    <text evidence="1">The sequence shown here is derived from an EMBL/GenBank/DDBJ whole genome shotgun (WGS) entry which is preliminary data.</text>
</comment>
<gene>
    <name evidence="1" type="ORF">HA299_01555</name>
</gene>
<dbReference type="RefSeq" id="WP_042685579.1">
    <property type="nucleotide sequence ID" value="NZ_DUIH01000009.1"/>
</dbReference>
<protein>
    <submittedName>
        <fullName evidence="1">Uncharacterized protein</fullName>
    </submittedName>
</protein>
<dbReference type="AlphaFoldDB" id="A0A832RS70"/>